<dbReference type="InterPro" id="IPR029058">
    <property type="entry name" value="AB_hydrolase_fold"/>
</dbReference>
<evidence type="ECO:0000256" key="8">
    <source>
        <dbReference type="PIRSR" id="PIRSR000862-1"/>
    </source>
</evidence>
<protein>
    <recommendedName>
        <fullName evidence="7">Lipase</fullName>
    </recommendedName>
</protein>
<dbReference type="GO" id="GO:0016788">
    <property type="term" value="F:hydrolase activity, acting on ester bonds"/>
    <property type="evidence" value="ECO:0007669"/>
    <property type="project" value="InterPro"/>
</dbReference>
<feature type="active site" description="Nucleophile" evidence="8">
    <location>
        <position position="204"/>
    </location>
</feature>
<evidence type="ECO:0000256" key="7">
    <source>
        <dbReference type="PIRNR" id="PIRNR000862"/>
    </source>
</evidence>
<evidence type="ECO:0000256" key="1">
    <source>
        <dbReference type="ARBA" id="ARBA00010701"/>
    </source>
</evidence>
<name>A0A7R9QAS2_9ACAR</name>
<keyword evidence="6" id="KW-0325">Glycoprotein</keyword>
<dbReference type="GO" id="GO:0016042">
    <property type="term" value="P:lipid catabolic process"/>
    <property type="evidence" value="ECO:0007669"/>
    <property type="project" value="UniProtKB-KW"/>
</dbReference>
<evidence type="ECO:0000256" key="6">
    <source>
        <dbReference type="ARBA" id="ARBA00023180"/>
    </source>
</evidence>
<dbReference type="EMBL" id="CAJPVJ010000273">
    <property type="protein sequence ID" value="CAG2161896.1"/>
    <property type="molecule type" value="Genomic_DNA"/>
</dbReference>
<feature type="domain" description="Partial AB-hydrolase lipase" evidence="10">
    <location>
        <begin position="53"/>
        <end position="112"/>
    </location>
</feature>
<dbReference type="Pfam" id="PF04083">
    <property type="entry name" value="Abhydro_lipase"/>
    <property type="match status" value="1"/>
</dbReference>
<dbReference type="SUPFAM" id="SSF53474">
    <property type="entry name" value="alpha/beta-Hydrolases"/>
    <property type="match status" value="1"/>
</dbReference>
<dbReference type="FunFam" id="3.40.50.1820:FF:000057">
    <property type="entry name" value="Lipase"/>
    <property type="match status" value="1"/>
</dbReference>
<keyword evidence="12" id="KW-1185">Reference proteome</keyword>
<keyword evidence="5" id="KW-0443">Lipid metabolism</keyword>
<evidence type="ECO:0000256" key="9">
    <source>
        <dbReference type="SAM" id="SignalP"/>
    </source>
</evidence>
<dbReference type="EMBL" id="OC915098">
    <property type="protein sequence ID" value="CAD7638613.1"/>
    <property type="molecule type" value="Genomic_DNA"/>
</dbReference>
<organism evidence="11">
    <name type="scientific">Oppiella nova</name>
    <dbReference type="NCBI Taxonomy" id="334625"/>
    <lineage>
        <taxon>Eukaryota</taxon>
        <taxon>Metazoa</taxon>
        <taxon>Ecdysozoa</taxon>
        <taxon>Arthropoda</taxon>
        <taxon>Chelicerata</taxon>
        <taxon>Arachnida</taxon>
        <taxon>Acari</taxon>
        <taxon>Acariformes</taxon>
        <taxon>Sarcoptiformes</taxon>
        <taxon>Oribatida</taxon>
        <taxon>Brachypylina</taxon>
        <taxon>Oppioidea</taxon>
        <taxon>Oppiidae</taxon>
        <taxon>Oppiella</taxon>
    </lineage>
</organism>
<evidence type="ECO:0000256" key="2">
    <source>
        <dbReference type="ARBA" id="ARBA00022729"/>
    </source>
</evidence>
<comment type="similarity">
    <text evidence="1 7">Belongs to the AB hydrolase superfamily. Lipase family.</text>
</comment>
<dbReference type="PIRSF" id="PIRSF000862">
    <property type="entry name" value="Steryl_ester_lip"/>
    <property type="match status" value="1"/>
</dbReference>
<dbReference type="AlphaFoldDB" id="A0A7R9QAS2"/>
<keyword evidence="4 7" id="KW-0442">Lipid degradation</keyword>
<dbReference type="InterPro" id="IPR006693">
    <property type="entry name" value="AB_hydrolase_lipase"/>
</dbReference>
<feature type="active site" description="Charge relay system" evidence="8">
    <location>
        <position position="371"/>
    </location>
</feature>
<evidence type="ECO:0000313" key="12">
    <source>
        <dbReference type="Proteomes" id="UP000728032"/>
    </source>
</evidence>
<sequence>MTINNTVLTAKMGNFFIIFVLFALISHLLCADSHHHSNCSDTTTDPDEERNAVEIITSRGFKAETHYVVTKDGYILGIHRIINTQYSHSNQTLKPLLLQHGLLGSSTDWLINSPFLNGSYDQLNTINENVGNNLGFVLAQHGYDVWLSNSRGNTYSTNHTIYKTSEKKYWRFTFDEMSEYDLPAIIKYITKATNQSSIGYIAHSQGTAIMFALLASRPEFSQIINPFIALAPVAYVSDIITPIRYIAEFNDVLRFIGGKFLPSDKLMTYLAEELCDTKMRIICSNILFLLSGFDEQQLNMTRLGVYFTHTPAGTSSWNVAHFGQLVESKKFRKFDYGEYENKIIYGQKTPPNYNLSSITSTKIALIYSLNDWLADLANVVQLKQELKVPLLAEYLVPYERWSHTDYIFGKDAGLYVYSKVLEILSKT</sequence>
<evidence type="ECO:0000256" key="4">
    <source>
        <dbReference type="ARBA" id="ARBA00022963"/>
    </source>
</evidence>
<dbReference type="PANTHER" id="PTHR11005">
    <property type="entry name" value="LYSOSOMAL ACID LIPASE-RELATED"/>
    <property type="match status" value="1"/>
</dbReference>
<accession>A0A7R9QAS2</accession>
<keyword evidence="2 9" id="KW-0732">Signal</keyword>
<feature type="active site" description="Charge relay system" evidence="8">
    <location>
        <position position="403"/>
    </location>
</feature>
<feature type="signal peptide" evidence="9">
    <location>
        <begin position="1"/>
        <end position="31"/>
    </location>
</feature>
<gene>
    <name evidence="11" type="ORF">ONB1V03_LOCUS1497</name>
</gene>
<evidence type="ECO:0000259" key="10">
    <source>
        <dbReference type="Pfam" id="PF04083"/>
    </source>
</evidence>
<reference evidence="11" key="1">
    <citation type="submission" date="2020-11" db="EMBL/GenBank/DDBJ databases">
        <authorList>
            <person name="Tran Van P."/>
        </authorList>
    </citation>
    <scope>NUCLEOTIDE SEQUENCE</scope>
</reference>
<feature type="chain" id="PRO_5035680736" description="Lipase" evidence="9">
    <location>
        <begin position="32"/>
        <end position="427"/>
    </location>
</feature>
<dbReference type="Proteomes" id="UP000728032">
    <property type="component" value="Unassembled WGS sequence"/>
</dbReference>
<dbReference type="InterPro" id="IPR025483">
    <property type="entry name" value="Lipase_euk"/>
</dbReference>
<evidence type="ECO:0000256" key="5">
    <source>
        <dbReference type="ARBA" id="ARBA00023098"/>
    </source>
</evidence>
<keyword evidence="3 7" id="KW-0378">Hydrolase</keyword>
<evidence type="ECO:0000313" key="11">
    <source>
        <dbReference type="EMBL" id="CAD7638613.1"/>
    </source>
</evidence>
<proteinExistence type="inferred from homology"/>
<dbReference type="Gene3D" id="3.40.50.1820">
    <property type="entry name" value="alpha/beta hydrolase"/>
    <property type="match status" value="1"/>
</dbReference>
<evidence type="ECO:0000256" key="3">
    <source>
        <dbReference type="ARBA" id="ARBA00022801"/>
    </source>
</evidence>
<dbReference type="OrthoDB" id="7958685at2759"/>